<dbReference type="InParanoid" id="A0A409YQN1"/>
<organism evidence="2 3">
    <name type="scientific">Gymnopilus dilepis</name>
    <dbReference type="NCBI Taxonomy" id="231916"/>
    <lineage>
        <taxon>Eukaryota</taxon>
        <taxon>Fungi</taxon>
        <taxon>Dikarya</taxon>
        <taxon>Basidiomycota</taxon>
        <taxon>Agaricomycotina</taxon>
        <taxon>Agaricomycetes</taxon>
        <taxon>Agaricomycetidae</taxon>
        <taxon>Agaricales</taxon>
        <taxon>Agaricineae</taxon>
        <taxon>Hymenogastraceae</taxon>
        <taxon>Gymnopilus</taxon>
    </lineage>
</organism>
<dbReference type="AlphaFoldDB" id="A0A409YQN1"/>
<evidence type="ECO:0008006" key="4">
    <source>
        <dbReference type="Google" id="ProtNLM"/>
    </source>
</evidence>
<keyword evidence="3" id="KW-1185">Reference proteome</keyword>
<evidence type="ECO:0000313" key="3">
    <source>
        <dbReference type="Proteomes" id="UP000284706"/>
    </source>
</evidence>
<evidence type="ECO:0000256" key="1">
    <source>
        <dbReference type="SAM" id="MobiDB-lite"/>
    </source>
</evidence>
<dbReference type="OrthoDB" id="565731at2759"/>
<name>A0A409YQN1_9AGAR</name>
<accession>A0A409YQN1</accession>
<protein>
    <recommendedName>
        <fullName evidence="4">F-box domain-containing protein</fullName>
    </recommendedName>
</protein>
<feature type="compositionally biased region" description="Polar residues" evidence="1">
    <location>
        <begin position="451"/>
        <end position="474"/>
    </location>
</feature>
<dbReference type="EMBL" id="NHYE01000489">
    <property type="protein sequence ID" value="PPR05317.1"/>
    <property type="molecule type" value="Genomic_DNA"/>
</dbReference>
<evidence type="ECO:0000313" key="2">
    <source>
        <dbReference type="EMBL" id="PPR05317.1"/>
    </source>
</evidence>
<sequence length="782" mass="87279">MIIISNDDIFYEILRACSLSTLLNLCAVSTHFYAAALPHLVRDICFRQGPFRLLGFLRFIIDKTRIVDAVEVDDSDPTFRFSGPGKYVMTLEIWYSAFRTSEDVMRGGRLVHVWPQHEPYPVDVWAPVLTKALSLMPNLRSVTVYGYVEKICGQSRDFASTLLGRPLLTSVVLREIGPLASSLLGEAAALNESTLNLKRITLRDIYNLRDIDEPPVLEENSGLGRLIYYSREHLTELALDECDFGELCRVRAAGQPIFPKVTTATLNRCKFDPGIFASFPSLHFLRLERVLNGNAEDELSLLLPPLLNGLPLKYISITYQGHPRTSMTPDPDLDAFLAEDVIALNYANRVETLELIDVYKDKYANYANPDAEDLWLFWRVLRTDGLSDGPQSVRLESLEEKEGVQMRNWYYKMMQKKKTKGVASSSSPPEDDLFSGAEDDFFANVDASPTKPAQPTELSSASSEQPTSKPSSVKSKAKTAKLSPEERSKRFEALHAYVAPQLGKNPEVPNPRVKKRALVTLMHLAQSEAELGKVVELLPRWREAGKEILPYFAETFVRRCQELACPNLALSTFGNFAKYQLTLTLPAAQWLLHALCTSAPLEQVMVATSLYPIYGLPPISGDLASATLVAAKCYREGGDKGIKLAEELRPSVERLLKEQKRLRDALVPKEKEEPAKTTEAKKEKKSPRLDKLASLNALTNQGEKREARKKLKWVAFALHSLNKAHKKRTGSVYVDPELIPTDLKLRVVSSLFAASTKPTPAAFAKGVPEGAVSQKAQAETRV</sequence>
<feature type="region of interest" description="Disordered" evidence="1">
    <location>
        <begin position="444"/>
        <end position="486"/>
    </location>
</feature>
<proteinExistence type="predicted"/>
<reference evidence="2 3" key="1">
    <citation type="journal article" date="2018" name="Evol. Lett.">
        <title>Horizontal gene cluster transfer increased hallucinogenic mushroom diversity.</title>
        <authorList>
            <person name="Reynolds H.T."/>
            <person name="Vijayakumar V."/>
            <person name="Gluck-Thaler E."/>
            <person name="Korotkin H.B."/>
            <person name="Matheny P.B."/>
            <person name="Slot J.C."/>
        </authorList>
    </citation>
    <scope>NUCLEOTIDE SEQUENCE [LARGE SCALE GENOMIC DNA]</scope>
    <source>
        <strain evidence="2 3">SRW20</strain>
    </source>
</reference>
<gene>
    <name evidence="2" type="ORF">CVT26_011576</name>
</gene>
<comment type="caution">
    <text evidence="2">The sequence shown here is derived from an EMBL/GenBank/DDBJ whole genome shotgun (WGS) entry which is preliminary data.</text>
</comment>
<dbReference type="Proteomes" id="UP000284706">
    <property type="component" value="Unassembled WGS sequence"/>
</dbReference>
<feature type="compositionally biased region" description="Basic and acidic residues" evidence="1">
    <location>
        <begin position="666"/>
        <end position="691"/>
    </location>
</feature>
<feature type="region of interest" description="Disordered" evidence="1">
    <location>
        <begin position="666"/>
        <end position="693"/>
    </location>
</feature>